<keyword evidence="3" id="KW-0863">Zinc-finger</keyword>
<feature type="compositionally biased region" description="Polar residues" evidence="7">
    <location>
        <begin position="739"/>
        <end position="782"/>
    </location>
</feature>
<keyword evidence="2" id="KW-0479">Metal-binding</keyword>
<feature type="compositionally biased region" description="Basic and acidic residues" evidence="7">
    <location>
        <begin position="551"/>
        <end position="580"/>
    </location>
</feature>
<reference evidence="9" key="2">
    <citation type="submission" date="2024-06" db="UniProtKB">
        <authorList>
            <consortium name="EnsemblMetazoa"/>
        </authorList>
    </citation>
    <scope>IDENTIFICATION</scope>
</reference>
<feature type="compositionally biased region" description="Polar residues" evidence="7">
    <location>
        <begin position="791"/>
        <end position="801"/>
    </location>
</feature>
<evidence type="ECO:0000313" key="9">
    <source>
        <dbReference type="EnsemblMetazoa" id="XP_019852797.1"/>
    </source>
</evidence>
<dbReference type="PANTHER" id="PTHR19303:SF74">
    <property type="entry name" value="POGO TRANSPOSABLE ELEMENT WITH KRAB DOMAIN"/>
    <property type="match status" value="1"/>
</dbReference>
<evidence type="ECO:0000256" key="7">
    <source>
        <dbReference type="SAM" id="MobiDB-lite"/>
    </source>
</evidence>
<dbReference type="GO" id="GO:0005634">
    <property type="term" value="C:nucleus"/>
    <property type="evidence" value="ECO:0007669"/>
    <property type="project" value="UniProtKB-SubCell"/>
</dbReference>
<dbReference type="SUPFAM" id="SSF46689">
    <property type="entry name" value="Homeodomain-like"/>
    <property type="match status" value="1"/>
</dbReference>
<dbReference type="GO" id="GO:0008270">
    <property type="term" value="F:zinc ion binding"/>
    <property type="evidence" value="ECO:0007669"/>
    <property type="project" value="UniProtKB-KW"/>
</dbReference>
<feature type="region of interest" description="Disordered" evidence="7">
    <location>
        <begin position="641"/>
        <end position="683"/>
    </location>
</feature>
<dbReference type="KEGG" id="aqu:109582507"/>
<evidence type="ECO:0000256" key="3">
    <source>
        <dbReference type="ARBA" id="ARBA00022771"/>
    </source>
</evidence>
<feature type="region of interest" description="Disordered" evidence="7">
    <location>
        <begin position="696"/>
        <end position="801"/>
    </location>
</feature>
<evidence type="ECO:0000256" key="5">
    <source>
        <dbReference type="ARBA" id="ARBA00023125"/>
    </source>
</evidence>
<dbReference type="Gene3D" id="3.30.40.10">
    <property type="entry name" value="Zinc/RING finger domain, C3HC4 (zinc finger)"/>
    <property type="match status" value="1"/>
</dbReference>
<keyword evidence="6" id="KW-0539">Nucleus</keyword>
<feature type="region of interest" description="Disordered" evidence="7">
    <location>
        <begin position="1"/>
        <end position="28"/>
    </location>
</feature>
<dbReference type="InterPro" id="IPR036397">
    <property type="entry name" value="RNaseH_sf"/>
</dbReference>
<dbReference type="InterPro" id="IPR001965">
    <property type="entry name" value="Znf_PHD"/>
</dbReference>
<dbReference type="GeneID" id="109582507"/>
<dbReference type="GO" id="GO:0003677">
    <property type="term" value="F:DNA binding"/>
    <property type="evidence" value="ECO:0007669"/>
    <property type="project" value="UniProtKB-KW"/>
</dbReference>
<feature type="compositionally biased region" description="Low complexity" evidence="7">
    <location>
        <begin position="641"/>
        <end position="666"/>
    </location>
</feature>
<dbReference type="InterPro" id="IPR050863">
    <property type="entry name" value="CenT-Element_Derived"/>
</dbReference>
<evidence type="ECO:0000256" key="2">
    <source>
        <dbReference type="ARBA" id="ARBA00022723"/>
    </source>
</evidence>
<feature type="compositionally biased region" description="Low complexity" evidence="7">
    <location>
        <begin position="482"/>
        <end position="491"/>
    </location>
</feature>
<feature type="domain" description="HTH CENPB-type" evidence="8">
    <location>
        <begin position="78"/>
        <end position="148"/>
    </location>
</feature>
<reference evidence="10" key="1">
    <citation type="journal article" date="2010" name="Nature">
        <title>The Amphimedon queenslandica genome and the evolution of animal complexity.</title>
        <authorList>
            <person name="Srivastava M."/>
            <person name="Simakov O."/>
            <person name="Chapman J."/>
            <person name="Fahey B."/>
            <person name="Gauthier M.E."/>
            <person name="Mitros T."/>
            <person name="Richards G.S."/>
            <person name="Conaco C."/>
            <person name="Dacre M."/>
            <person name="Hellsten U."/>
            <person name="Larroux C."/>
            <person name="Putnam N.H."/>
            <person name="Stanke M."/>
            <person name="Adamska M."/>
            <person name="Darling A."/>
            <person name="Degnan S.M."/>
            <person name="Oakley T.H."/>
            <person name="Plachetzki D.C."/>
            <person name="Zhai Y."/>
            <person name="Adamski M."/>
            <person name="Calcino A."/>
            <person name="Cummins S.F."/>
            <person name="Goodstein D.M."/>
            <person name="Harris C."/>
            <person name="Jackson D.J."/>
            <person name="Leys S.P."/>
            <person name="Shu S."/>
            <person name="Woodcroft B.J."/>
            <person name="Vervoort M."/>
            <person name="Kosik K.S."/>
            <person name="Manning G."/>
            <person name="Degnan B.M."/>
            <person name="Rokhsar D.S."/>
        </authorList>
    </citation>
    <scope>NUCLEOTIDE SEQUENCE [LARGE SCALE GENOMIC DNA]</scope>
</reference>
<keyword evidence="10" id="KW-1185">Reference proteome</keyword>
<dbReference type="PANTHER" id="PTHR19303">
    <property type="entry name" value="TRANSPOSON"/>
    <property type="match status" value="1"/>
</dbReference>
<dbReference type="EnsemblMetazoa" id="XM_019997239.1">
    <property type="protein sequence ID" value="XP_019852798.1"/>
    <property type="gene ID" value="LOC109582507"/>
</dbReference>
<comment type="subcellular location">
    <subcellularLocation>
        <location evidence="1">Nucleus</location>
    </subcellularLocation>
</comment>
<evidence type="ECO:0000259" key="8">
    <source>
        <dbReference type="PROSITE" id="PS51253"/>
    </source>
</evidence>
<dbReference type="InterPro" id="IPR011011">
    <property type="entry name" value="Znf_FYVE_PHD"/>
</dbReference>
<dbReference type="InterPro" id="IPR013083">
    <property type="entry name" value="Znf_RING/FYVE/PHD"/>
</dbReference>
<dbReference type="EnsemblMetazoa" id="XM_019997238.1">
    <property type="protein sequence ID" value="XP_019852797.1"/>
    <property type="gene ID" value="LOC109582507"/>
</dbReference>
<feature type="compositionally biased region" description="Basic and acidic residues" evidence="7">
    <location>
        <begin position="1"/>
        <end position="10"/>
    </location>
</feature>
<dbReference type="InterPro" id="IPR009057">
    <property type="entry name" value="Homeodomain-like_sf"/>
</dbReference>
<dbReference type="Gene3D" id="3.30.420.10">
    <property type="entry name" value="Ribonuclease H-like superfamily/Ribonuclease H"/>
    <property type="match status" value="1"/>
</dbReference>
<dbReference type="InterPro" id="IPR004875">
    <property type="entry name" value="DDE_SF_endonuclease_dom"/>
</dbReference>
<evidence type="ECO:0000313" key="10">
    <source>
        <dbReference type="Proteomes" id="UP000007879"/>
    </source>
</evidence>
<dbReference type="InterPro" id="IPR007889">
    <property type="entry name" value="HTH_Psq"/>
</dbReference>
<evidence type="ECO:0000256" key="1">
    <source>
        <dbReference type="ARBA" id="ARBA00004123"/>
    </source>
</evidence>
<dbReference type="Proteomes" id="UP000007879">
    <property type="component" value="Unassembled WGS sequence"/>
</dbReference>
<dbReference type="Pfam" id="PF03184">
    <property type="entry name" value="DDE_1"/>
    <property type="match status" value="1"/>
</dbReference>
<dbReference type="Pfam" id="PF05225">
    <property type="entry name" value="HTH_psq"/>
    <property type="match status" value="1"/>
</dbReference>
<dbReference type="InterPro" id="IPR006600">
    <property type="entry name" value="HTH_CenpB_DNA-bd_dom"/>
</dbReference>
<evidence type="ECO:0000256" key="4">
    <source>
        <dbReference type="ARBA" id="ARBA00022833"/>
    </source>
</evidence>
<keyword evidence="5" id="KW-0238">DNA-binding</keyword>
<accession>A0AAN0J7S4</accession>
<dbReference type="PROSITE" id="PS51253">
    <property type="entry name" value="HTH_CENPB"/>
    <property type="match status" value="1"/>
</dbReference>
<feature type="compositionally biased region" description="Low complexity" evidence="7">
    <location>
        <begin position="12"/>
        <end position="28"/>
    </location>
</feature>
<dbReference type="SUPFAM" id="SSF57903">
    <property type="entry name" value="FYVE/PHD zinc finger"/>
    <property type="match status" value="1"/>
</dbReference>
<dbReference type="Gene3D" id="1.10.10.60">
    <property type="entry name" value="Homeodomain-like"/>
    <property type="match status" value="1"/>
</dbReference>
<sequence length="876" mass="98042">MVSRLQERVYRSSTLSPSPSMSSVTSRCPSYRNYDNDQLMRAYEAVKDGCSIRSAAEKFGVPRSTLSDHVSGKVQNGRHSGPERYLSDEEEKELVRFICKAARMGYAKTRKEVMSIVEKVLSYKGRRVTLSNGWWVSFKQRYPSITLRTVEKLSYCRLIATDECVMSRYFDLLEETLQENDLLEKPSQIFNCDETGLCLDHNPSKVVGIKGQKHPRAVTSGRKKQITVLACANAAGNCLPPLVIFGWKAMNPSLTVDEVPSTMYGLSSKGWMDSEIFLNWFLHHFLLHAPSVRPLLLLLDGHSTHYNPSFIQRAAEEKVIVFCFPPNTTHLTQPLDKGIFGPLKTYWNQECLRFMSENPGRIVTEYDFNPLFSKAWYKAMSISNIMAAFKTTGIYPFNRNSINVIDDIPDNRSLAERTGLAFIPLYSPARSKQPVSDLSSIHTPISFTSDEVTRFIRRYEEGYDITDDERYNLWLKQHEQQQHSPDPSPSHSSDKESTVAGSNILIGKVSNQPRSTLRKVLTYPEHHTSSKATESKSARVLTSLENRMALAEKERQKKEKEELKERRKLEREQKKAEKQVATKQKKKNTKCVRDELDLDVSCHIFDFSGNRSEGSQLYLSDNEAVDENTSIHVHSSITSEIGISGSSTTKGGSSSRALSKKSSSSRVARRKNSYNNSCKPSCTSRRITRSCRTTDTSACDSSALNNKPSGYSTRGSKTTNASNSSVLSKPSGCSKRGGKTNTTVLSKPSGYSTRGSKTTNASNSSVLSTRGRKTTNASNLSVLNKPGSTRGGKTTNASNSSVTSRCNSLSSLSDTDNVDEKGYCFCGGKDEGQMVYCENKNCRNGQWFHFKCVQMKTAPRGLWFCSNTCNQEFQCH</sequence>
<proteinExistence type="predicted"/>
<keyword evidence="4" id="KW-0862">Zinc</keyword>
<feature type="region of interest" description="Disordered" evidence="7">
    <location>
        <begin position="551"/>
        <end position="590"/>
    </location>
</feature>
<feature type="region of interest" description="Disordered" evidence="7">
    <location>
        <begin position="478"/>
        <end position="499"/>
    </location>
</feature>
<protein>
    <recommendedName>
        <fullName evidence="8">HTH CENPB-type domain-containing protein</fullName>
    </recommendedName>
</protein>
<dbReference type="RefSeq" id="XP_019852797.1">
    <property type="nucleotide sequence ID" value="XM_019997238.1"/>
</dbReference>
<organism evidence="9 10">
    <name type="scientific">Amphimedon queenslandica</name>
    <name type="common">Sponge</name>
    <dbReference type="NCBI Taxonomy" id="400682"/>
    <lineage>
        <taxon>Eukaryota</taxon>
        <taxon>Metazoa</taxon>
        <taxon>Porifera</taxon>
        <taxon>Demospongiae</taxon>
        <taxon>Heteroscleromorpha</taxon>
        <taxon>Haplosclerida</taxon>
        <taxon>Niphatidae</taxon>
        <taxon>Amphimedon</taxon>
    </lineage>
</organism>
<dbReference type="SMART" id="SM00249">
    <property type="entry name" value="PHD"/>
    <property type="match status" value="1"/>
</dbReference>
<evidence type="ECO:0000256" key="6">
    <source>
        <dbReference type="ARBA" id="ARBA00023242"/>
    </source>
</evidence>
<name>A0AAN0J7S4_AMPQE</name>
<feature type="compositionally biased region" description="Polar residues" evidence="7">
    <location>
        <begin position="698"/>
        <end position="728"/>
    </location>
</feature>
<dbReference type="AlphaFoldDB" id="A0AAN0J7S4"/>
<dbReference type="RefSeq" id="XP_019852798.1">
    <property type="nucleotide sequence ID" value="XM_019997239.1"/>
</dbReference>